<evidence type="ECO:0000256" key="1">
    <source>
        <dbReference type="SAM" id="MobiDB-lite"/>
    </source>
</evidence>
<dbReference type="GO" id="GO:0071944">
    <property type="term" value="C:cell periphery"/>
    <property type="evidence" value="ECO:0007669"/>
    <property type="project" value="TreeGrafter"/>
</dbReference>
<accession>A0A1U7LTY0</accession>
<evidence type="ECO:0000313" key="4">
    <source>
        <dbReference type="Proteomes" id="UP000186594"/>
    </source>
</evidence>
<dbReference type="PANTHER" id="PTHR36819:SF1">
    <property type="entry name" value="REGULATOR OF PHOSPHOLIPASE D SRF1"/>
    <property type="match status" value="1"/>
</dbReference>
<evidence type="ECO:0000256" key="2">
    <source>
        <dbReference type="SAM" id="Phobius"/>
    </source>
</evidence>
<protein>
    <submittedName>
        <fullName evidence="3">Regulator of phospholipase D SRF1</fullName>
    </submittedName>
</protein>
<organism evidence="3 4">
    <name type="scientific">Neolecta irregularis (strain DAH-3)</name>
    <dbReference type="NCBI Taxonomy" id="1198029"/>
    <lineage>
        <taxon>Eukaryota</taxon>
        <taxon>Fungi</taxon>
        <taxon>Dikarya</taxon>
        <taxon>Ascomycota</taxon>
        <taxon>Taphrinomycotina</taxon>
        <taxon>Neolectales</taxon>
        <taxon>Neolectaceae</taxon>
        <taxon>Neolecta</taxon>
    </lineage>
</organism>
<comment type="caution">
    <text evidence="3">The sequence shown here is derived from an EMBL/GenBank/DDBJ whole genome shotgun (WGS) entry which is preliminary data.</text>
</comment>
<feature type="transmembrane region" description="Helical" evidence="2">
    <location>
        <begin position="180"/>
        <end position="201"/>
    </location>
</feature>
<feature type="transmembrane region" description="Helical" evidence="2">
    <location>
        <begin position="139"/>
        <end position="160"/>
    </location>
</feature>
<dbReference type="OrthoDB" id="2589563at2759"/>
<dbReference type="PANTHER" id="PTHR36819">
    <property type="entry name" value="REGULATOR OF PHOSPHOLIPASE D SRF1"/>
    <property type="match status" value="1"/>
</dbReference>
<dbReference type="GO" id="GO:0000324">
    <property type="term" value="C:fungal-type vacuole"/>
    <property type="evidence" value="ECO:0007669"/>
    <property type="project" value="TreeGrafter"/>
</dbReference>
<sequence length="258" mass="28562">MPNAAGPVMNTIPPGLRDDDDTLEKGGNSKIRDGYSRWVEFIQPQRTQKPLNSKALINSTLVNYEDADIVFAFSSSGCHDESKNAAGGRFSSKMRTHLFNDPLVPLVLRSINWILSLSALIVAASIVKSDNILGYSQRPSTLLAVVVCAVTLVYIIYITWDEYTGKPLGLRSPSSKMRLIFLDLLFIIFSSANLSLAYAQLFDSEFGCHTSLASHSDVLRRTWDCEKQGVLAALLTILLSVRVLNFVVSVLRVVERIH</sequence>
<dbReference type="AlphaFoldDB" id="A0A1U7LTY0"/>
<keyword evidence="2" id="KW-1133">Transmembrane helix</keyword>
<keyword evidence="4" id="KW-1185">Reference proteome</keyword>
<dbReference type="EMBL" id="LXFE01000239">
    <property type="protein sequence ID" value="OLL26135.1"/>
    <property type="molecule type" value="Genomic_DNA"/>
</dbReference>
<reference evidence="3 4" key="1">
    <citation type="submission" date="2016-04" db="EMBL/GenBank/DDBJ databases">
        <title>Evolutionary innovation and constraint leading to complex multicellularity in the Ascomycota.</title>
        <authorList>
            <person name="Cisse O."/>
            <person name="Nguyen A."/>
            <person name="Hewitt D.A."/>
            <person name="Jedd G."/>
            <person name="Stajich J.E."/>
        </authorList>
    </citation>
    <scope>NUCLEOTIDE SEQUENCE [LARGE SCALE GENOMIC DNA]</scope>
    <source>
        <strain evidence="3 4">DAH-3</strain>
    </source>
</reference>
<dbReference type="InterPro" id="IPR037737">
    <property type="entry name" value="Srf1"/>
</dbReference>
<name>A0A1U7LTY0_NEOID</name>
<keyword evidence="2" id="KW-0472">Membrane</keyword>
<gene>
    <name evidence="3" type="ORF">NEOLI_000641</name>
</gene>
<proteinExistence type="predicted"/>
<evidence type="ECO:0000313" key="3">
    <source>
        <dbReference type="EMBL" id="OLL26135.1"/>
    </source>
</evidence>
<feature type="transmembrane region" description="Helical" evidence="2">
    <location>
        <begin position="103"/>
        <end position="127"/>
    </location>
</feature>
<dbReference type="Proteomes" id="UP000186594">
    <property type="component" value="Unassembled WGS sequence"/>
</dbReference>
<feature type="region of interest" description="Disordered" evidence="1">
    <location>
        <begin position="1"/>
        <end position="22"/>
    </location>
</feature>
<keyword evidence="2" id="KW-0812">Transmembrane</keyword>
<feature type="transmembrane region" description="Helical" evidence="2">
    <location>
        <begin position="230"/>
        <end position="254"/>
    </location>
</feature>